<dbReference type="PANTHER" id="PTHR16631:SF24">
    <property type="entry name" value="FAMILY 17 GLUCOSIDASE SCW11-RELATED"/>
    <property type="match status" value="1"/>
</dbReference>
<evidence type="ECO:0000256" key="8">
    <source>
        <dbReference type="SAM" id="MobiDB-lite"/>
    </source>
</evidence>
<dbReference type="Gene3D" id="3.20.20.80">
    <property type="entry name" value="Glycosidases"/>
    <property type="match status" value="2"/>
</dbReference>
<evidence type="ECO:0000256" key="5">
    <source>
        <dbReference type="ARBA" id="ARBA00022729"/>
    </source>
</evidence>
<dbReference type="GO" id="GO:0005975">
    <property type="term" value="P:carbohydrate metabolic process"/>
    <property type="evidence" value="ECO:0007669"/>
    <property type="project" value="InterPro"/>
</dbReference>
<dbReference type="GO" id="GO:0009277">
    <property type="term" value="C:fungal-type cell wall"/>
    <property type="evidence" value="ECO:0007669"/>
    <property type="project" value="TreeGrafter"/>
</dbReference>
<evidence type="ECO:0000256" key="9">
    <source>
        <dbReference type="SAM" id="SignalP"/>
    </source>
</evidence>
<keyword evidence="7" id="KW-0326">Glycosidase</keyword>
<evidence type="ECO:0000313" key="10">
    <source>
        <dbReference type="EMBL" id="CCE86651.1"/>
    </source>
</evidence>
<protein>
    <submittedName>
        <fullName evidence="10">Piso0_005154 protein</fullName>
    </submittedName>
</protein>
<keyword evidence="6" id="KW-0378">Hydrolase</keyword>
<evidence type="ECO:0000256" key="6">
    <source>
        <dbReference type="ARBA" id="ARBA00022801"/>
    </source>
</evidence>
<proteinExistence type="inferred from homology"/>
<evidence type="ECO:0000313" key="11">
    <source>
        <dbReference type="Proteomes" id="UP000005222"/>
    </source>
</evidence>
<dbReference type="FunFam" id="3.20.20.80:FF:000160">
    <property type="entry name" value="Probable beta-glucosidase btgE"/>
    <property type="match status" value="1"/>
</dbReference>
<gene>
    <name evidence="10" type="primary">Piso0_005154</name>
    <name evidence="10" type="ORF">GNLVRS01_PISO0N08989g</name>
</gene>
<keyword evidence="3" id="KW-0134">Cell wall</keyword>
<feature type="compositionally biased region" description="Low complexity" evidence="8">
    <location>
        <begin position="110"/>
        <end position="181"/>
    </location>
</feature>
<dbReference type="PROSITE" id="PS00587">
    <property type="entry name" value="GLYCOSYL_HYDROL_F17"/>
    <property type="match status" value="1"/>
</dbReference>
<evidence type="ECO:0000256" key="4">
    <source>
        <dbReference type="ARBA" id="ARBA00022525"/>
    </source>
</evidence>
<dbReference type="InParanoid" id="G8Y1E8"/>
<keyword evidence="4" id="KW-0964">Secreted</keyword>
<dbReference type="PANTHER" id="PTHR16631">
    <property type="entry name" value="GLUCAN 1,3-BETA-GLUCOSIDASE"/>
    <property type="match status" value="1"/>
</dbReference>
<dbReference type="GO" id="GO:0042973">
    <property type="term" value="F:glucan endo-1,3-beta-D-glucosidase activity"/>
    <property type="evidence" value="ECO:0007669"/>
    <property type="project" value="TreeGrafter"/>
</dbReference>
<name>G8Y1E8_PICSO</name>
<evidence type="ECO:0000256" key="1">
    <source>
        <dbReference type="ARBA" id="ARBA00004191"/>
    </source>
</evidence>
<evidence type="ECO:0000256" key="2">
    <source>
        <dbReference type="ARBA" id="ARBA00008773"/>
    </source>
</evidence>
<feature type="region of interest" description="Disordered" evidence="8">
    <location>
        <begin position="73"/>
        <end position="193"/>
    </location>
</feature>
<dbReference type="SUPFAM" id="SSF51445">
    <property type="entry name" value="(Trans)glycosidases"/>
    <property type="match status" value="1"/>
</dbReference>
<accession>G8Y1E8</accession>
<dbReference type="Proteomes" id="UP000005222">
    <property type="component" value="Chromosome N"/>
</dbReference>
<dbReference type="InterPro" id="IPR000490">
    <property type="entry name" value="Glyco_hydro_17"/>
</dbReference>
<sequence length="450" mass="47528">MRIANFISFFVFFTITLAVPVPRLITRIHTAKPETVTNTYTTGTTTVTLPPVEIFISNGVTYTFTLSSEAARAPTTTTSVFNDASPTTSSQATSDNTAQPAQDSGSNQHAASSSDAGSPSAPQQSMPPSSSSPVQSTSQETSAESPSASSQVTPTSASSSSPVSSSSSSSQTSSQSSAQSSGSGDIPAPTAIAYSPYTNSGSCKDSSSIRSDLNLIKSKGVNKVRLYGTDCGLFDTILPMAKDMGFKVNQGLWISSQGVDSIDDALKQLINYGQKNGWDVFDFITVGNEAVNSGYVKVDDLISKIKSVKSQLKDAGYNGKITTSEPSGTFINNPSLCKSSGIDFVGINPHSYFDTMVSADQAGSFVVSQQSQVASACNHMDVMITETGYPSKGDTNGKNVPSQENQKEAIKSIIEKTHQQVTILTTHNDFWKDPGPHGIEQYFGAVELFS</sequence>
<dbReference type="InterPro" id="IPR050732">
    <property type="entry name" value="Beta-glucan_modifiers"/>
</dbReference>
<feature type="chain" id="PRO_5003518931" evidence="9">
    <location>
        <begin position="19"/>
        <end position="450"/>
    </location>
</feature>
<evidence type="ECO:0000256" key="7">
    <source>
        <dbReference type="ARBA" id="ARBA00023295"/>
    </source>
</evidence>
<dbReference type="GO" id="GO:0009986">
    <property type="term" value="C:cell surface"/>
    <property type="evidence" value="ECO:0007669"/>
    <property type="project" value="TreeGrafter"/>
</dbReference>
<dbReference type="STRING" id="559304.G8Y1E8"/>
<dbReference type="FunCoup" id="G8Y1E8">
    <property type="interactions" value="59"/>
</dbReference>
<keyword evidence="11" id="KW-1185">Reference proteome</keyword>
<organism evidence="10 11">
    <name type="scientific">Pichia sorbitophila (strain ATCC MYA-4447 / BCRC 22081 / CBS 7064 / NBRC 10061 / NRRL Y-12695)</name>
    <name type="common">Hybrid yeast</name>
    <dbReference type="NCBI Taxonomy" id="559304"/>
    <lineage>
        <taxon>Eukaryota</taxon>
        <taxon>Fungi</taxon>
        <taxon>Dikarya</taxon>
        <taxon>Ascomycota</taxon>
        <taxon>Saccharomycotina</taxon>
        <taxon>Pichiomycetes</taxon>
        <taxon>Debaryomycetaceae</taxon>
        <taxon>Millerozyma</taxon>
    </lineage>
</organism>
<dbReference type="GO" id="GO:0071555">
    <property type="term" value="P:cell wall organization"/>
    <property type="evidence" value="ECO:0007669"/>
    <property type="project" value="TreeGrafter"/>
</dbReference>
<feature type="signal peptide" evidence="9">
    <location>
        <begin position="1"/>
        <end position="18"/>
    </location>
</feature>
<dbReference type="GO" id="GO:0005576">
    <property type="term" value="C:extracellular region"/>
    <property type="evidence" value="ECO:0007669"/>
    <property type="project" value="TreeGrafter"/>
</dbReference>
<dbReference type="EMBL" id="FO082046">
    <property type="protein sequence ID" value="CCE86651.1"/>
    <property type="molecule type" value="Genomic_DNA"/>
</dbReference>
<comment type="subcellular location">
    <subcellularLocation>
        <location evidence="1">Secreted</location>
        <location evidence="1">Cell wall</location>
    </subcellularLocation>
</comment>
<dbReference type="OrthoDB" id="4082933at2759"/>
<reference evidence="10 11" key="1">
    <citation type="journal article" date="2012" name="G3 (Bethesda)">
        <title>Pichia sorbitophila, an interspecies yeast hybrid reveals early steps of genome resolution following polyploidization.</title>
        <authorList>
            <person name="Leh Louis V."/>
            <person name="Despons L."/>
            <person name="Friedrich A."/>
            <person name="Martin T."/>
            <person name="Durrens P."/>
            <person name="Casaregola S."/>
            <person name="Neuveglise C."/>
            <person name="Fairhead C."/>
            <person name="Marck C."/>
            <person name="Cruz J.A."/>
            <person name="Straub M.L."/>
            <person name="Kugler V."/>
            <person name="Sacerdot C."/>
            <person name="Uzunov Z."/>
            <person name="Thierry A."/>
            <person name="Weiss S."/>
            <person name="Bleykasten C."/>
            <person name="De Montigny J."/>
            <person name="Jacques N."/>
            <person name="Jung P."/>
            <person name="Lemaire M."/>
            <person name="Mallet S."/>
            <person name="Morel G."/>
            <person name="Richard G.F."/>
            <person name="Sarkar A."/>
            <person name="Savel G."/>
            <person name="Schacherer J."/>
            <person name="Seret M.L."/>
            <person name="Talla E."/>
            <person name="Samson G."/>
            <person name="Jubin C."/>
            <person name="Poulain J."/>
            <person name="Vacherie B."/>
            <person name="Barbe V."/>
            <person name="Pelletier E."/>
            <person name="Sherman D.J."/>
            <person name="Westhof E."/>
            <person name="Weissenbach J."/>
            <person name="Baret P.V."/>
            <person name="Wincker P."/>
            <person name="Gaillardin C."/>
            <person name="Dujon B."/>
            <person name="Souciet J.L."/>
        </authorList>
    </citation>
    <scope>NUCLEOTIDE SEQUENCE [LARGE SCALE GENOMIC DNA]</scope>
    <source>
        <strain evidence="11">ATCC MYA-4447 / BCRC 22081 / CBS 7064 / NBRC 10061 / NRRL Y-12695</strain>
    </source>
</reference>
<comment type="similarity">
    <text evidence="2">Belongs to the glycosyl hydrolase 17 family.</text>
</comment>
<dbReference type="InterPro" id="IPR017853">
    <property type="entry name" value="GH"/>
</dbReference>
<feature type="compositionally biased region" description="Polar residues" evidence="8">
    <location>
        <begin position="73"/>
        <end position="109"/>
    </location>
</feature>
<dbReference type="HOGENOM" id="CLU_027285_3_0_1"/>
<keyword evidence="5 9" id="KW-0732">Signal</keyword>
<dbReference type="eggNOG" id="ENOG502QS0R">
    <property type="taxonomic scope" value="Eukaryota"/>
</dbReference>
<evidence type="ECO:0000256" key="3">
    <source>
        <dbReference type="ARBA" id="ARBA00022512"/>
    </source>
</evidence>
<dbReference type="OMA" id="VVCPYAT"/>
<dbReference type="AlphaFoldDB" id="G8Y1E8"/>